<feature type="domain" description="Cytochrome c-552/4" evidence="4">
    <location>
        <begin position="96"/>
        <end position="175"/>
    </location>
</feature>
<dbReference type="EMBL" id="FOZL01000002">
    <property type="protein sequence ID" value="SFS20518.1"/>
    <property type="molecule type" value="Genomic_DNA"/>
</dbReference>
<dbReference type="PROSITE" id="PS50005">
    <property type="entry name" value="TPR"/>
    <property type="match status" value="2"/>
</dbReference>
<dbReference type="InterPro" id="IPR050498">
    <property type="entry name" value="Ycf3"/>
</dbReference>
<dbReference type="Gene3D" id="1.10.1130.10">
    <property type="entry name" value="Flavocytochrome C3, Chain A"/>
    <property type="match status" value="1"/>
</dbReference>
<dbReference type="InterPro" id="IPR023155">
    <property type="entry name" value="Cyt_c-552/4"/>
</dbReference>
<dbReference type="Gene3D" id="1.25.40.10">
    <property type="entry name" value="Tetratricopeptide repeat domain"/>
    <property type="match status" value="1"/>
</dbReference>
<reference evidence="5 6" key="1">
    <citation type="submission" date="2016-10" db="EMBL/GenBank/DDBJ databases">
        <authorList>
            <person name="de Groot N.N."/>
        </authorList>
    </citation>
    <scope>NUCLEOTIDE SEQUENCE [LARGE SCALE GENOMIC DNA]</scope>
    <source>
        <strain evidence="5 6">DSM 21001</strain>
    </source>
</reference>
<dbReference type="Proteomes" id="UP000199024">
    <property type="component" value="Unassembled WGS sequence"/>
</dbReference>
<evidence type="ECO:0000256" key="1">
    <source>
        <dbReference type="ARBA" id="ARBA00022737"/>
    </source>
</evidence>
<keyword evidence="1" id="KW-0677">Repeat</keyword>
<gene>
    <name evidence="5" type="ORF">SAMN05421771_3671</name>
</gene>
<protein>
    <recommendedName>
        <fullName evidence="4">Cytochrome c-552/4 domain-containing protein</fullName>
    </recommendedName>
</protein>
<dbReference type="SMART" id="SM00028">
    <property type="entry name" value="TPR"/>
    <property type="match status" value="4"/>
</dbReference>
<dbReference type="Pfam" id="PF13432">
    <property type="entry name" value="TPR_16"/>
    <property type="match status" value="2"/>
</dbReference>
<feature type="repeat" description="TPR" evidence="3">
    <location>
        <begin position="573"/>
        <end position="606"/>
    </location>
</feature>
<dbReference type="AlphaFoldDB" id="A0A1I6MY77"/>
<dbReference type="SUPFAM" id="SSF48452">
    <property type="entry name" value="TPR-like"/>
    <property type="match status" value="1"/>
</dbReference>
<dbReference type="STRING" id="474950.SAMN05421771_3671"/>
<dbReference type="Pfam" id="PF13435">
    <property type="entry name" value="Cytochrome_C554"/>
    <property type="match status" value="1"/>
</dbReference>
<dbReference type="InterPro" id="IPR036280">
    <property type="entry name" value="Multihaem_cyt_sf"/>
</dbReference>
<accession>A0A1I6MY77</accession>
<evidence type="ECO:0000256" key="3">
    <source>
        <dbReference type="PROSITE-ProRule" id="PRU00339"/>
    </source>
</evidence>
<organism evidence="5 6">
    <name type="scientific">Granulicella pectinivorans</name>
    <dbReference type="NCBI Taxonomy" id="474950"/>
    <lineage>
        <taxon>Bacteria</taxon>
        <taxon>Pseudomonadati</taxon>
        <taxon>Acidobacteriota</taxon>
        <taxon>Terriglobia</taxon>
        <taxon>Terriglobales</taxon>
        <taxon>Acidobacteriaceae</taxon>
        <taxon>Granulicella</taxon>
    </lineage>
</organism>
<evidence type="ECO:0000259" key="4">
    <source>
        <dbReference type="Pfam" id="PF13435"/>
    </source>
</evidence>
<sequence>MTQRLLRNARKRSLPLAAFASVLFLTGLLASTMPLRLVVASSEADEAAAARKAYNDKVNEKYNDHFSKDAHFLPSLMTTDTGEFIDPKTFPTAQYCGHCHQEAHSQWRQSAHSNSNRAPWYLRNVNLLTDQKGVEYTRHCEGCHDPVAMVAGNLTQGSTKRRPFDADGVTCAVCHAIQKVDTRGTGSYVLGTPAVLVDENGNGIARPVTDGEILAHLDRHSAAVMKPFYKSSEFCASCHKAALPKQLNDYKWQRAIFLYDEWQNSSFAKQSPLPFYVKDSVSTCETCHMPREAITLRDPGAKHGQLASHRWLGANTIIPKFYGFDEQAERIVKFLQASVFNVDLFAIEHANSTISAPLGLVSYTVAPGELLTADVVIQNKGIAHSHVPEQRDMYESWVDFTVKDASGKTLFESGFLKPGGDLDERAHSFTNRLISASGTLNADHEVWQTKIVAYNNTIQSGRSQLVRYSFHMPAASGPVTLTATVKYRRFNQHFIDFGMNLSGSKHYEEPIIDMVSASRVVEVGENKPVAPTPAENATWMRWNNYGIALLDAQQYAASVDAFAHVAKLRPDYADAYTNQAIVEIQWERYNDARPHLAQALQLSPGNSRALYYRALVERNGGELDAAVTDLIAVTKAFPRSRDAHRELGFSYYQQHKYAQARDEYEIVQDIDPDDLAAHYLLAILYRRLGLKDKAAEQSASFADQKDDPSANRFALDYLRTHSDVASESVVWHTHELDAPAHRIDGPLPTSFSATQN</sequence>
<feature type="repeat" description="TPR" evidence="3">
    <location>
        <begin position="641"/>
        <end position="674"/>
    </location>
</feature>
<proteinExistence type="predicted"/>
<dbReference type="InterPro" id="IPR011990">
    <property type="entry name" value="TPR-like_helical_dom_sf"/>
</dbReference>
<evidence type="ECO:0000313" key="5">
    <source>
        <dbReference type="EMBL" id="SFS20518.1"/>
    </source>
</evidence>
<keyword evidence="2 3" id="KW-0802">TPR repeat</keyword>
<dbReference type="PANTHER" id="PTHR44858:SF1">
    <property type="entry name" value="UDP-N-ACETYLGLUCOSAMINE--PEPTIDE N-ACETYLGLUCOSAMINYLTRANSFERASE SPINDLY-RELATED"/>
    <property type="match status" value="1"/>
</dbReference>
<evidence type="ECO:0000256" key="2">
    <source>
        <dbReference type="ARBA" id="ARBA00022803"/>
    </source>
</evidence>
<evidence type="ECO:0000313" key="6">
    <source>
        <dbReference type="Proteomes" id="UP000199024"/>
    </source>
</evidence>
<keyword evidence="6" id="KW-1185">Reference proteome</keyword>
<dbReference type="PANTHER" id="PTHR44858">
    <property type="entry name" value="TETRATRICOPEPTIDE REPEAT PROTEIN 6"/>
    <property type="match status" value="1"/>
</dbReference>
<dbReference type="InterPro" id="IPR019734">
    <property type="entry name" value="TPR_rpt"/>
</dbReference>
<name>A0A1I6MY77_9BACT</name>
<dbReference type="SUPFAM" id="SSF48695">
    <property type="entry name" value="Multiheme cytochromes"/>
    <property type="match status" value="1"/>
</dbReference>